<keyword evidence="6" id="KW-1185">Reference proteome</keyword>
<dbReference type="InterPro" id="IPR029033">
    <property type="entry name" value="His_PPase_superfam"/>
</dbReference>
<feature type="binding site" evidence="4">
    <location>
        <position position="58"/>
    </location>
    <ligand>
        <name>substrate</name>
    </ligand>
</feature>
<protein>
    <submittedName>
        <fullName evidence="5">Probable phosphoglycerate mutase</fullName>
    </submittedName>
</protein>
<dbReference type="PRINTS" id="PR00991">
    <property type="entry name" value="6PFRUCTKNASE"/>
</dbReference>
<feature type="binding site" evidence="4">
    <location>
        <begin position="9"/>
        <end position="16"/>
    </location>
    <ligand>
        <name>substrate</name>
    </ligand>
</feature>
<dbReference type="AlphaFoldDB" id="A0A1M6QRN9"/>
<dbReference type="RefSeq" id="WP_073275387.1">
    <property type="nucleotide sequence ID" value="NZ_FRAC01000010.1"/>
</dbReference>
<dbReference type="PROSITE" id="PS00175">
    <property type="entry name" value="PG_MUTASE"/>
    <property type="match status" value="1"/>
</dbReference>
<accession>A0A1M6QRN9</accession>
<dbReference type="SMART" id="SM00855">
    <property type="entry name" value="PGAM"/>
    <property type="match status" value="1"/>
</dbReference>
<dbReference type="GO" id="GO:0005524">
    <property type="term" value="F:ATP binding"/>
    <property type="evidence" value="ECO:0007669"/>
    <property type="project" value="InterPro"/>
</dbReference>
<dbReference type="InterPro" id="IPR050275">
    <property type="entry name" value="PGM_Phosphatase"/>
</dbReference>
<dbReference type="GO" id="GO:0006003">
    <property type="term" value="P:fructose 2,6-bisphosphate metabolic process"/>
    <property type="evidence" value="ECO:0007669"/>
    <property type="project" value="InterPro"/>
</dbReference>
<evidence type="ECO:0000256" key="2">
    <source>
        <dbReference type="ARBA" id="ARBA00023235"/>
    </source>
</evidence>
<evidence type="ECO:0000256" key="4">
    <source>
        <dbReference type="PIRSR" id="PIRSR613078-2"/>
    </source>
</evidence>
<dbReference type="Proteomes" id="UP000184386">
    <property type="component" value="Unassembled WGS sequence"/>
</dbReference>
<dbReference type="GO" id="GO:0016791">
    <property type="term" value="F:phosphatase activity"/>
    <property type="evidence" value="ECO:0007669"/>
    <property type="project" value="TreeGrafter"/>
</dbReference>
<dbReference type="InterPro" id="IPR013078">
    <property type="entry name" value="His_Pase_superF_clade-1"/>
</dbReference>
<dbReference type="InterPro" id="IPR001345">
    <property type="entry name" value="PG/BPGM_mutase_AS"/>
</dbReference>
<dbReference type="Gene3D" id="3.40.50.1240">
    <property type="entry name" value="Phosphoglycerate mutase-like"/>
    <property type="match status" value="1"/>
</dbReference>
<gene>
    <name evidence="5" type="ORF">SAMN02745136_02002</name>
</gene>
<evidence type="ECO:0000313" key="5">
    <source>
        <dbReference type="EMBL" id="SHK22876.1"/>
    </source>
</evidence>
<dbReference type="STRING" id="1121322.SAMN02745136_02002"/>
<dbReference type="InterPro" id="IPR003094">
    <property type="entry name" value="6Pfruct_kin"/>
</dbReference>
<dbReference type="OrthoDB" id="9781415at2"/>
<sequence>MSTEIILIRHGETLWNKLGKFQGSVDIELSEDGRKQAQALKKVLKNDFQAVYASPLTRAMETAHILCEGTSLQAIPCEGMKEINFGAWEGLTFNEIKNNYPEEFNAWRTDEKEGPLVGGDLSLLNASLRAAEAIRTVAENHQGEKVLIIAHGGIIKAGLIGLFEWKMTMYHHFYVGNTAISKLNFRSTDDPVLESFNDTNHLKDASFFIV</sequence>
<keyword evidence="1" id="KW-0324">Glycolysis</keyword>
<dbReference type="Pfam" id="PF00300">
    <property type="entry name" value="His_Phos_1"/>
    <property type="match status" value="1"/>
</dbReference>
<proteinExistence type="predicted"/>
<evidence type="ECO:0000313" key="6">
    <source>
        <dbReference type="Proteomes" id="UP000184386"/>
    </source>
</evidence>
<keyword evidence="2" id="KW-0413">Isomerase</keyword>
<dbReference type="GO" id="GO:0005737">
    <property type="term" value="C:cytoplasm"/>
    <property type="evidence" value="ECO:0007669"/>
    <property type="project" value="TreeGrafter"/>
</dbReference>
<evidence type="ECO:0000256" key="1">
    <source>
        <dbReference type="ARBA" id="ARBA00023152"/>
    </source>
</evidence>
<feature type="active site" description="Proton donor/acceptor" evidence="3">
    <location>
        <position position="82"/>
    </location>
</feature>
<dbReference type="EMBL" id="FRAC01000010">
    <property type="protein sequence ID" value="SHK22876.1"/>
    <property type="molecule type" value="Genomic_DNA"/>
</dbReference>
<dbReference type="SUPFAM" id="SSF53254">
    <property type="entry name" value="Phosphoglycerate mutase-like"/>
    <property type="match status" value="1"/>
</dbReference>
<organism evidence="5 6">
    <name type="scientific">Anaerocolumna jejuensis DSM 15929</name>
    <dbReference type="NCBI Taxonomy" id="1121322"/>
    <lineage>
        <taxon>Bacteria</taxon>
        <taxon>Bacillati</taxon>
        <taxon>Bacillota</taxon>
        <taxon>Clostridia</taxon>
        <taxon>Lachnospirales</taxon>
        <taxon>Lachnospiraceae</taxon>
        <taxon>Anaerocolumna</taxon>
    </lineage>
</organism>
<reference evidence="5 6" key="1">
    <citation type="submission" date="2016-11" db="EMBL/GenBank/DDBJ databases">
        <authorList>
            <person name="Jaros S."/>
            <person name="Januszkiewicz K."/>
            <person name="Wedrychowicz H."/>
        </authorList>
    </citation>
    <scope>NUCLEOTIDE SEQUENCE [LARGE SCALE GENOMIC DNA]</scope>
    <source>
        <strain evidence="5 6">DSM 15929</strain>
    </source>
</reference>
<dbReference type="PANTHER" id="PTHR48100">
    <property type="entry name" value="BROAD-SPECIFICITY PHOSPHATASE YOR283W-RELATED"/>
    <property type="match status" value="1"/>
</dbReference>
<name>A0A1M6QRN9_9FIRM</name>
<dbReference type="CDD" id="cd07067">
    <property type="entry name" value="HP_PGM_like"/>
    <property type="match status" value="1"/>
</dbReference>
<evidence type="ECO:0000256" key="3">
    <source>
        <dbReference type="PIRSR" id="PIRSR613078-1"/>
    </source>
</evidence>
<feature type="active site" description="Tele-phosphohistidine intermediate" evidence="3">
    <location>
        <position position="10"/>
    </location>
</feature>
<dbReference type="PANTHER" id="PTHR48100:SF1">
    <property type="entry name" value="HISTIDINE PHOSPHATASE FAMILY PROTEIN-RELATED"/>
    <property type="match status" value="1"/>
</dbReference>